<dbReference type="Proteomes" id="UP001159042">
    <property type="component" value="Unassembled WGS sequence"/>
</dbReference>
<feature type="compositionally biased region" description="Basic and acidic residues" evidence="14">
    <location>
        <begin position="860"/>
        <end position="871"/>
    </location>
</feature>
<dbReference type="EMBL" id="JANEYG010000016">
    <property type="protein sequence ID" value="KAJ8919730.1"/>
    <property type="molecule type" value="Genomic_DNA"/>
</dbReference>
<evidence type="ECO:0000256" key="2">
    <source>
        <dbReference type="ARBA" id="ARBA00009804"/>
    </source>
</evidence>
<keyword evidence="8 13" id="KW-0547">Nucleotide-binding</keyword>
<evidence type="ECO:0000259" key="15">
    <source>
        <dbReference type="PROSITE" id="PS50011"/>
    </source>
</evidence>
<dbReference type="GO" id="GO:0004674">
    <property type="term" value="F:protein serine/threonine kinase activity"/>
    <property type="evidence" value="ECO:0007669"/>
    <property type="project" value="UniProtKB-KW"/>
</dbReference>
<comment type="catalytic activity">
    <reaction evidence="11">
        <text>L-threonyl-[protein] + ATP = O-phospho-L-threonyl-[protein] + ADP + H(+)</text>
        <dbReference type="Rhea" id="RHEA:46608"/>
        <dbReference type="Rhea" id="RHEA-COMP:11060"/>
        <dbReference type="Rhea" id="RHEA-COMP:11605"/>
        <dbReference type="ChEBI" id="CHEBI:15378"/>
        <dbReference type="ChEBI" id="CHEBI:30013"/>
        <dbReference type="ChEBI" id="CHEBI:30616"/>
        <dbReference type="ChEBI" id="CHEBI:61977"/>
        <dbReference type="ChEBI" id="CHEBI:456216"/>
        <dbReference type="EC" id="2.7.11.1"/>
    </reaction>
</comment>
<dbReference type="CDD" id="cd14092">
    <property type="entry name" value="STKc_MSK_C"/>
    <property type="match status" value="1"/>
</dbReference>
<evidence type="ECO:0000256" key="12">
    <source>
        <dbReference type="ARBA" id="ARBA00048679"/>
    </source>
</evidence>
<dbReference type="FunFam" id="1.10.510.10:FF:000109">
    <property type="entry name" value="Ribosomal protein S6 kinase"/>
    <property type="match status" value="1"/>
</dbReference>
<feature type="region of interest" description="Disordered" evidence="14">
    <location>
        <begin position="1"/>
        <end position="31"/>
    </location>
</feature>
<evidence type="ECO:0000256" key="1">
    <source>
        <dbReference type="ARBA" id="ARBA00001946"/>
    </source>
</evidence>
<dbReference type="Pfam" id="PF00433">
    <property type="entry name" value="Pkinase_C"/>
    <property type="match status" value="1"/>
</dbReference>
<dbReference type="PROSITE" id="PS50011">
    <property type="entry name" value="PROTEIN_KINASE_DOM"/>
    <property type="match status" value="2"/>
</dbReference>
<feature type="region of interest" description="Disordered" evidence="14">
    <location>
        <begin position="66"/>
        <end position="90"/>
    </location>
</feature>
<dbReference type="InterPro" id="IPR008271">
    <property type="entry name" value="Ser/Thr_kinase_AS"/>
</dbReference>
<dbReference type="PANTHER" id="PTHR24351">
    <property type="entry name" value="RIBOSOMAL PROTEIN S6 KINASE"/>
    <property type="match status" value="1"/>
</dbReference>
<keyword evidence="18" id="KW-1185">Reference proteome</keyword>
<dbReference type="SMART" id="SM00133">
    <property type="entry name" value="S_TK_X"/>
    <property type="match status" value="1"/>
</dbReference>
<protein>
    <recommendedName>
        <fullName evidence="3">non-specific serine/threonine protein kinase</fullName>
        <ecNumber evidence="3">2.7.11.1</ecNumber>
    </recommendedName>
</protein>
<dbReference type="InterPro" id="IPR011009">
    <property type="entry name" value="Kinase-like_dom_sf"/>
</dbReference>
<feature type="compositionally biased region" description="Low complexity" evidence="14">
    <location>
        <begin position="831"/>
        <end position="850"/>
    </location>
</feature>
<dbReference type="SMART" id="SM00220">
    <property type="entry name" value="S_TKc"/>
    <property type="match status" value="2"/>
</dbReference>
<dbReference type="SUPFAM" id="SSF56112">
    <property type="entry name" value="Protein kinase-like (PK-like)"/>
    <property type="match status" value="2"/>
</dbReference>
<feature type="domain" description="Protein kinase" evidence="15">
    <location>
        <begin position="136"/>
        <end position="407"/>
    </location>
</feature>
<feature type="compositionally biased region" description="Low complexity" evidence="14">
    <location>
        <begin position="987"/>
        <end position="996"/>
    </location>
</feature>
<feature type="non-terminal residue" evidence="17">
    <location>
        <position position="1"/>
    </location>
</feature>
<dbReference type="AlphaFoldDB" id="A0AAV8W129"/>
<evidence type="ECO:0000256" key="13">
    <source>
        <dbReference type="PROSITE-ProRule" id="PRU10141"/>
    </source>
</evidence>
<proteinExistence type="inferred from homology"/>
<dbReference type="Gene3D" id="3.30.200.20">
    <property type="entry name" value="Phosphorylase Kinase, domain 1"/>
    <property type="match status" value="2"/>
</dbReference>
<dbReference type="PROSITE" id="PS51285">
    <property type="entry name" value="AGC_KINASE_CTER"/>
    <property type="match status" value="1"/>
</dbReference>
<gene>
    <name evidence="17" type="ORF">NQ315_006258</name>
</gene>
<evidence type="ECO:0000256" key="11">
    <source>
        <dbReference type="ARBA" id="ARBA00047899"/>
    </source>
</evidence>
<evidence type="ECO:0000256" key="9">
    <source>
        <dbReference type="ARBA" id="ARBA00022777"/>
    </source>
</evidence>
<evidence type="ECO:0000313" key="18">
    <source>
        <dbReference type="Proteomes" id="UP001159042"/>
    </source>
</evidence>
<name>A0AAV8W129_9CUCU</name>
<dbReference type="FunFam" id="1.10.510.10:FF:000157">
    <property type="entry name" value="Ribosomal protein S6 kinase"/>
    <property type="match status" value="1"/>
</dbReference>
<comment type="caution">
    <text evidence="17">The sequence shown here is derived from an EMBL/GenBank/DDBJ whole genome shotgun (WGS) entry which is preliminary data.</text>
</comment>
<organism evidence="17 18">
    <name type="scientific">Exocentrus adspersus</name>
    <dbReference type="NCBI Taxonomy" id="1586481"/>
    <lineage>
        <taxon>Eukaryota</taxon>
        <taxon>Metazoa</taxon>
        <taxon>Ecdysozoa</taxon>
        <taxon>Arthropoda</taxon>
        <taxon>Hexapoda</taxon>
        <taxon>Insecta</taxon>
        <taxon>Pterygota</taxon>
        <taxon>Neoptera</taxon>
        <taxon>Endopterygota</taxon>
        <taxon>Coleoptera</taxon>
        <taxon>Polyphaga</taxon>
        <taxon>Cucujiformia</taxon>
        <taxon>Chrysomeloidea</taxon>
        <taxon>Cerambycidae</taxon>
        <taxon>Lamiinae</taxon>
        <taxon>Acanthocinini</taxon>
        <taxon>Exocentrus</taxon>
    </lineage>
</organism>
<reference evidence="17 18" key="1">
    <citation type="journal article" date="2023" name="Insect Mol. Biol.">
        <title>Genome sequencing provides insights into the evolution of gene families encoding plant cell wall-degrading enzymes in longhorned beetles.</title>
        <authorList>
            <person name="Shin N.R."/>
            <person name="Okamura Y."/>
            <person name="Kirsch R."/>
            <person name="Pauchet Y."/>
        </authorList>
    </citation>
    <scope>NUCLEOTIDE SEQUENCE [LARGE SCALE GENOMIC DNA]</scope>
    <source>
        <strain evidence="17">EAD_L_NR</strain>
    </source>
</reference>
<dbReference type="InterPro" id="IPR000961">
    <property type="entry name" value="AGC-kinase_C"/>
</dbReference>
<feature type="region of interest" description="Disordered" evidence="14">
    <location>
        <begin position="894"/>
        <end position="949"/>
    </location>
</feature>
<keyword evidence="10 13" id="KW-0067">ATP-binding</keyword>
<keyword evidence="6" id="KW-0808">Transferase</keyword>
<comment type="cofactor">
    <cofactor evidence="1">
        <name>Mg(2+)</name>
        <dbReference type="ChEBI" id="CHEBI:18420"/>
    </cofactor>
</comment>
<evidence type="ECO:0000256" key="14">
    <source>
        <dbReference type="SAM" id="MobiDB-lite"/>
    </source>
</evidence>
<dbReference type="InterPro" id="IPR017892">
    <property type="entry name" value="Pkinase_C"/>
</dbReference>
<evidence type="ECO:0000256" key="10">
    <source>
        <dbReference type="ARBA" id="ARBA00022840"/>
    </source>
</evidence>
<evidence type="ECO:0000256" key="8">
    <source>
        <dbReference type="ARBA" id="ARBA00022741"/>
    </source>
</evidence>
<evidence type="ECO:0000256" key="3">
    <source>
        <dbReference type="ARBA" id="ARBA00012513"/>
    </source>
</evidence>
<dbReference type="GO" id="GO:0005524">
    <property type="term" value="F:ATP binding"/>
    <property type="evidence" value="ECO:0007669"/>
    <property type="project" value="UniProtKB-UniRule"/>
</dbReference>
<dbReference type="FunFam" id="3.30.200.20:FF:000686">
    <property type="entry name" value="Ribosomal protein S6 kinase"/>
    <property type="match status" value="1"/>
</dbReference>
<evidence type="ECO:0000256" key="6">
    <source>
        <dbReference type="ARBA" id="ARBA00022679"/>
    </source>
</evidence>
<dbReference type="PROSITE" id="PS50890">
    <property type="entry name" value="PUA"/>
    <property type="match status" value="1"/>
</dbReference>
<feature type="binding site" evidence="13">
    <location>
        <position position="168"/>
    </location>
    <ligand>
        <name>ATP</name>
        <dbReference type="ChEBI" id="CHEBI:30616"/>
    </ligand>
</feature>
<dbReference type="PROSITE" id="PS00108">
    <property type="entry name" value="PROTEIN_KINASE_ST"/>
    <property type="match status" value="2"/>
</dbReference>
<evidence type="ECO:0000259" key="16">
    <source>
        <dbReference type="PROSITE" id="PS51285"/>
    </source>
</evidence>
<accession>A0AAV8W129</accession>
<dbReference type="InterPro" id="IPR000719">
    <property type="entry name" value="Prot_kinase_dom"/>
</dbReference>
<dbReference type="Pfam" id="PF00069">
    <property type="entry name" value="Pkinase"/>
    <property type="match status" value="2"/>
</dbReference>
<keyword evidence="9" id="KW-0418">Kinase</keyword>
<comment type="similarity">
    <text evidence="2">Belongs to the protein kinase superfamily. AGC Ser/Thr protein kinase family. S6 kinase subfamily.</text>
</comment>
<feature type="region of interest" description="Disordered" evidence="14">
    <location>
        <begin position="979"/>
        <end position="1016"/>
    </location>
</feature>
<evidence type="ECO:0000256" key="4">
    <source>
        <dbReference type="ARBA" id="ARBA00022527"/>
    </source>
</evidence>
<dbReference type="PROSITE" id="PS00107">
    <property type="entry name" value="PROTEIN_KINASE_ATP"/>
    <property type="match status" value="2"/>
</dbReference>
<feature type="binding site" evidence="13">
    <location>
        <position position="540"/>
    </location>
    <ligand>
        <name>ATP</name>
        <dbReference type="ChEBI" id="CHEBI:30616"/>
    </ligand>
</feature>
<dbReference type="InterPro" id="IPR017441">
    <property type="entry name" value="Protein_kinase_ATP_BS"/>
</dbReference>
<feature type="domain" description="Protein kinase" evidence="15">
    <location>
        <begin position="511"/>
        <end position="768"/>
    </location>
</feature>
<evidence type="ECO:0000256" key="7">
    <source>
        <dbReference type="ARBA" id="ARBA00022737"/>
    </source>
</evidence>
<feature type="compositionally biased region" description="Low complexity" evidence="14">
    <location>
        <begin position="896"/>
        <end position="907"/>
    </location>
</feature>
<dbReference type="Gene3D" id="1.10.510.10">
    <property type="entry name" value="Transferase(Phosphotransferase) domain 1"/>
    <property type="match status" value="2"/>
</dbReference>
<sequence length="1016" mass="114341">GGMETTTPNNDDDAFTKTPVPLSKSPATSPSIRSMTQTVIVSLAETVTHDITYVLRSSKMRHHKKTKESGFFEGDSSDTDGTNMGKAVKRTKVSTTSSEYSRKKVEYTQEELDTHIRNCARKVNLSGVGRVNMSHFDLLKVLGTGAYGKVFLVRKRGGADDHRLYAMKVLKKASIVQKKKTTEHTKTERQVLEAVRDNPFLVTLHYAFQTDAKLHLILDYVAGGELFTHLYQRDHFTEDEVRIYIGEIILALEHLHALGIIYRDIKLENILVDESGHIVLTDFGLSKELPRADDSEQRAYSFCGTIEYMAPEVVKGGTQGHDIAVDWWSVGVLTYELLTGASPFTVENERNTQQEISRRILRTTPPIPESLGKDVADFITKLLVKDPRKRLGGGEEDAKELKRHPFFKNLDWNKLARKEIPAPFKPIIKNELDVSNFSEEFTTMPPTDSPAIVPPNYDKIFKGYSYVAPSVLFSKNAISDDILRPNKEHGTVNLQNTQLSNSPFFQMYDINFNEEILGDGTFSICRRCVHKVSGKEFAVKIVSRARDCTQEVNLLRACQGHPNIVSLYEFIQDENFTYLVLEYLKGGELFDRIRQKSRFTEGEASVILRKLVSAVSFMHSRGVVHRDLKPENLVFTSTDEEAEIKIIDFGFARLKQEKEPLHTPCFTLHYAAPEVLKGDPEGYDENCDLWSLGVILYTMLCGKAPFHARSRDESVSSIMERIKGGDFNFDSPAWLGVSSEAKHVVRGLLTVDPNLRLRMHDLKSNPWIRGNQSFPQTPLMTPDVLLTGTSAEKSLQTTFNAFHKAQREGFRLQDVLNAKLAQRRRMKKSSSENNSSSSSSFTSEGSLKSGPVTPLPKPKLSPDTKKTDEGCNKQTAVGSVFNFGENRVTEFLQTLSPASPSASARTSDSSKCESRISAFRESTGSSGIVVSDKNSVDSKPGRKKWTKKVYVQSRQSDRIRRKRLEIDDDPVCFISLPHRTRKRKAEAPAAQAPQPKVMKKVETPVKRRGRKKKVQR</sequence>
<feature type="compositionally biased region" description="Basic residues" evidence="14">
    <location>
        <begin position="1006"/>
        <end position="1016"/>
    </location>
</feature>
<keyword evidence="5" id="KW-0597">Phosphoprotein</keyword>
<keyword evidence="4" id="KW-0723">Serine/threonine-protein kinase</keyword>
<evidence type="ECO:0000313" key="17">
    <source>
        <dbReference type="EMBL" id="KAJ8919730.1"/>
    </source>
</evidence>
<dbReference type="EC" id="2.7.11.1" evidence="3"/>
<keyword evidence="7" id="KW-0677">Repeat</keyword>
<feature type="domain" description="AGC-kinase C-terminal" evidence="16">
    <location>
        <begin position="408"/>
        <end position="476"/>
    </location>
</feature>
<evidence type="ECO:0000256" key="5">
    <source>
        <dbReference type="ARBA" id="ARBA00022553"/>
    </source>
</evidence>
<feature type="region of interest" description="Disordered" evidence="14">
    <location>
        <begin position="821"/>
        <end position="871"/>
    </location>
</feature>
<comment type="catalytic activity">
    <reaction evidence="12">
        <text>L-seryl-[protein] + ATP = O-phospho-L-seryl-[protein] + ADP + H(+)</text>
        <dbReference type="Rhea" id="RHEA:17989"/>
        <dbReference type="Rhea" id="RHEA-COMP:9863"/>
        <dbReference type="Rhea" id="RHEA-COMP:11604"/>
        <dbReference type="ChEBI" id="CHEBI:15378"/>
        <dbReference type="ChEBI" id="CHEBI:29999"/>
        <dbReference type="ChEBI" id="CHEBI:30616"/>
        <dbReference type="ChEBI" id="CHEBI:83421"/>
        <dbReference type="ChEBI" id="CHEBI:456216"/>
        <dbReference type="EC" id="2.7.11.1"/>
    </reaction>
</comment>